<feature type="non-terminal residue" evidence="1">
    <location>
        <position position="1"/>
    </location>
</feature>
<organism evidence="1">
    <name type="scientific">marine sediment metagenome</name>
    <dbReference type="NCBI Taxonomy" id="412755"/>
    <lineage>
        <taxon>unclassified sequences</taxon>
        <taxon>metagenomes</taxon>
        <taxon>ecological metagenomes</taxon>
    </lineage>
</organism>
<protein>
    <submittedName>
        <fullName evidence="1">Uncharacterized protein</fullName>
    </submittedName>
</protein>
<dbReference type="AlphaFoldDB" id="A0A0F9DJR4"/>
<proteinExistence type="predicted"/>
<dbReference type="EMBL" id="LAZR01031326">
    <property type="protein sequence ID" value="KKL54086.1"/>
    <property type="molecule type" value="Genomic_DNA"/>
</dbReference>
<reference evidence="1" key="1">
    <citation type="journal article" date="2015" name="Nature">
        <title>Complex archaea that bridge the gap between prokaryotes and eukaryotes.</title>
        <authorList>
            <person name="Spang A."/>
            <person name="Saw J.H."/>
            <person name="Jorgensen S.L."/>
            <person name="Zaremba-Niedzwiedzka K."/>
            <person name="Martijn J."/>
            <person name="Lind A.E."/>
            <person name="van Eijk R."/>
            <person name="Schleper C."/>
            <person name="Guy L."/>
            <person name="Ettema T.J."/>
        </authorList>
    </citation>
    <scope>NUCLEOTIDE SEQUENCE</scope>
</reference>
<accession>A0A0F9DJR4</accession>
<evidence type="ECO:0000313" key="1">
    <source>
        <dbReference type="EMBL" id="KKL54086.1"/>
    </source>
</evidence>
<comment type="caution">
    <text evidence="1">The sequence shown here is derived from an EMBL/GenBank/DDBJ whole genome shotgun (WGS) entry which is preliminary data.</text>
</comment>
<gene>
    <name evidence="1" type="ORF">LCGC14_2268930</name>
</gene>
<sequence length="393" mass="40334">IRTSSGQWLNMADGTDTFGVYNNAGTPEGAVAANIGSLATDTTNGALYIKTTDTVATGWVQVGTGVGNTLDQAYDEGGPGVGRTITVDSGAVQLTGSNAADETLEVTNSANGGAALVENTGTGDSFRVNDVASDTSPFVIDDSGNVGIGTDATSTKLHVVHTGFSPIISERTSSSTGSSLRDLELYRKTTGTAAAGIGAEIAFRVEDDGGNLETAGVIAGILTDVSAASEEGALIFEVVSDSSTIEAMKIQGISGGRANVSFEAGSANAKEGFATQLWDVAGGHFETAITGVEYYSPNQHGGIYGTVYRQYFLTSLPSDLTTGSNVSGLIDYAVQFTYASTGSNRTVAHGVAVAFGSSDNHLRINLSGMSGNGNLSWDNTTYVPVQGWVDYTK</sequence>
<name>A0A0F9DJR4_9ZZZZ</name>